<evidence type="ECO:0000256" key="2">
    <source>
        <dbReference type="ARBA" id="ARBA00007613"/>
    </source>
</evidence>
<gene>
    <name evidence="9" type="ordered locus">Mesil_2245</name>
</gene>
<keyword evidence="10" id="KW-1185">Reference proteome</keyword>
<accession>D7BID8</accession>
<dbReference type="GO" id="GO:0015288">
    <property type="term" value="F:porin activity"/>
    <property type="evidence" value="ECO:0007669"/>
    <property type="project" value="TreeGrafter"/>
</dbReference>
<dbReference type="Gene3D" id="1.20.1600.10">
    <property type="entry name" value="Outer membrane efflux proteins (OEP)"/>
    <property type="match status" value="2"/>
</dbReference>
<dbReference type="STRING" id="526227.Mesil_2245"/>
<protein>
    <submittedName>
        <fullName evidence="9">Outer membrane efflux protein</fullName>
    </submittedName>
</protein>
<evidence type="ECO:0000256" key="7">
    <source>
        <dbReference type="ARBA" id="ARBA00023237"/>
    </source>
</evidence>
<evidence type="ECO:0000256" key="5">
    <source>
        <dbReference type="ARBA" id="ARBA00022692"/>
    </source>
</evidence>
<dbReference type="OrthoDB" id="25641at2"/>
<evidence type="ECO:0000313" key="9">
    <source>
        <dbReference type="EMBL" id="ADH64113.1"/>
    </source>
</evidence>
<keyword evidence="5" id="KW-0812">Transmembrane</keyword>
<keyword evidence="7" id="KW-0998">Cell outer membrane</keyword>
<dbReference type="eggNOG" id="COG1538">
    <property type="taxonomic scope" value="Bacteria"/>
</dbReference>
<dbReference type="InterPro" id="IPR051906">
    <property type="entry name" value="TolC-like"/>
</dbReference>
<comment type="similarity">
    <text evidence="2">Belongs to the outer membrane factor (OMF) (TC 1.B.17) family.</text>
</comment>
<proteinExistence type="inferred from homology"/>
<dbReference type="GO" id="GO:0015562">
    <property type="term" value="F:efflux transmembrane transporter activity"/>
    <property type="evidence" value="ECO:0007669"/>
    <property type="project" value="InterPro"/>
</dbReference>
<dbReference type="Proteomes" id="UP000001916">
    <property type="component" value="Chromosome"/>
</dbReference>
<evidence type="ECO:0000256" key="4">
    <source>
        <dbReference type="ARBA" id="ARBA00022452"/>
    </source>
</evidence>
<sequence length="333" mass="35790">MRSLILAFSFPLLAAGLAQQAQPLTLQAALAKATEQAPVQSAQTELSDAQASLQRTLADPLLTRPVRLQAEQRLALAQANLNRAKAQAESSIVQAYTQVLEAEQQVVLAKKSAELAQRNLEVAQIRQKNGSGTALETKNAQARLEDARRNQAFAEQALANARSNLRSLVGEFTELAPLATAPLLPERTLLQALLEQNPDVVQAQQRVELANLQAELLDPSYAAQADIDAAKARAEQAAAAAREVRRGLSLQYDNLYAQAQNAWRALSIQQALVQNAREQLAADKCRLDSGLISPLAYAQSELAAIQAELAALQAQGNYLRALYGLYAGSAGGR</sequence>
<dbReference type="InterPro" id="IPR003423">
    <property type="entry name" value="OMP_efflux"/>
</dbReference>
<dbReference type="Pfam" id="PF02321">
    <property type="entry name" value="OEP"/>
    <property type="match status" value="2"/>
</dbReference>
<evidence type="ECO:0000256" key="6">
    <source>
        <dbReference type="ARBA" id="ARBA00023136"/>
    </source>
</evidence>
<dbReference type="GO" id="GO:0009279">
    <property type="term" value="C:cell outer membrane"/>
    <property type="evidence" value="ECO:0007669"/>
    <property type="project" value="UniProtKB-SubCell"/>
</dbReference>
<evidence type="ECO:0000313" key="10">
    <source>
        <dbReference type="Proteomes" id="UP000001916"/>
    </source>
</evidence>
<evidence type="ECO:0000256" key="1">
    <source>
        <dbReference type="ARBA" id="ARBA00004442"/>
    </source>
</evidence>
<keyword evidence="3" id="KW-0813">Transport</keyword>
<dbReference type="PANTHER" id="PTHR30026">
    <property type="entry name" value="OUTER MEMBRANE PROTEIN TOLC"/>
    <property type="match status" value="1"/>
</dbReference>
<keyword evidence="6" id="KW-0472">Membrane</keyword>
<dbReference type="HOGENOM" id="CLU_833679_0_0_0"/>
<keyword evidence="4" id="KW-1134">Transmembrane beta strand</keyword>
<dbReference type="SUPFAM" id="SSF56954">
    <property type="entry name" value="Outer membrane efflux proteins (OEP)"/>
    <property type="match status" value="1"/>
</dbReference>
<dbReference type="RefSeq" id="WP_013158658.1">
    <property type="nucleotide sequence ID" value="NC_014212.1"/>
</dbReference>
<dbReference type="GO" id="GO:1990281">
    <property type="term" value="C:efflux pump complex"/>
    <property type="evidence" value="ECO:0007669"/>
    <property type="project" value="TreeGrafter"/>
</dbReference>
<dbReference type="AlphaFoldDB" id="D7BID8"/>
<evidence type="ECO:0000256" key="3">
    <source>
        <dbReference type="ARBA" id="ARBA00022448"/>
    </source>
</evidence>
<name>D7BID8_ALLS1</name>
<keyword evidence="8" id="KW-0175">Coiled coil</keyword>
<feature type="coiled-coil region" evidence="8">
    <location>
        <begin position="39"/>
        <end position="164"/>
    </location>
</feature>
<reference evidence="9 10" key="1">
    <citation type="journal article" date="2010" name="Stand. Genomic Sci.">
        <title>Complete genome sequence of Meiothermus silvanus type strain (VI-R2).</title>
        <authorList>
            <person name="Sikorski J."/>
            <person name="Tindall B.J."/>
            <person name="Lowry S."/>
            <person name="Lucas S."/>
            <person name="Nolan M."/>
            <person name="Copeland A."/>
            <person name="Glavina Del Rio T."/>
            <person name="Tice H."/>
            <person name="Cheng J.F."/>
            <person name="Han C."/>
            <person name="Pitluck S."/>
            <person name="Liolios K."/>
            <person name="Ivanova N."/>
            <person name="Mavromatis K."/>
            <person name="Mikhailova N."/>
            <person name="Pati A."/>
            <person name="Goodwin L."/>
            <person name="Chen A."/>
            <person name="Palaniappan K."/>
            <person name="Land M."/>
            <person name="Hauser L."/>
            <person name="Chang Y.J."/>
            <person name="Jeffries C.D."/>
            <person name="Rohde M."/>
            <person name="Goker M."/>
            <person name="Woyke T."/>
            <person name="Bristow J."/>
            <person name="Eisen J.A."/>
            <person name="Markowitz V."/>
            <person name="Hugenholtz P."/>
            <person name="Kyrpides N.C."/>
            <person name="Klenk H.P."/>
            <person name="Lapidus A."/>
        </authorList>
    </citation>
    <scope>NUCLEOTIDE SEQUENCE [LARGE SCALE GENOMIC DNA]</scope>
    <source>
        <strain evidence="10">ATCC 700542 / DSM 9946 / VI-R2</strain>
    </source>
</reference>
<dbReference type="EMBL" id="CP002042">
    <property type="protein sequence ID" value="ADH64113.1"/>
    <property type="molecule type" value="Genomic_DNA"/>
</dbReference>
<organism evidence="9 10">
    <name type="scientific">Allomeiothermus silvanus (strain ATCC 700542 / DSM 9946 / NBRC 106475 / NCIMB 13440 / VI-R2)</name>
    <name type="common">Thermus silvanus</name>
    <dbReference type="NCBI Taxonomy" id="526227"/>
    <lineage>
        <taxon>Bacteria</taxon>
        <taxon>Thermotogati</taxon>
        <taxon>Deinococcota</taxon>
        <taxon>Deinococci</taxon>
        <taxon>Thermales</taxon>
        <taxon>Thermaceae</taxon>
        <taxon>Allomeiothermus</taxon>
    </lineage>
</organism>
<dbReference type="KEGG" id="msv:Mesil_2245"/>
<dbReference type="PANTHER" id="PTHR30026:SF20">
    <property type="entry name" value="OUTER MEMBRANE PROTEIN TOLC"/>
    <property type="match status" value="1"/>
</dbReference>
<comment type="subcellular location">
    <subcellularLocation>
        <location evidence="1">Cell outer membrane</location>
    </subcellularLocation>
</comment>
<evidence type="ECO:0000256" key="8">
    <source>
        <dbReference type="SAM" id="Coils"/>
    </source>
</evidence>